<protein>
    <submittedName>
        <fullName evidence="4">Molecular chaperone IbpA, HSP20 family</fullName>
    </submittedName>
</protein>
<dbReference type="STRING" id="246191.SAMN05660337_0449"/>
<dbReference type="InterPro" id="IPR008978">
    <property type="entry name" value="HSP20-like_chaperone"/>
</dbReference>
<dbReference type="CDD" id="cd06464">
    <property type="entry name" value="ACD_sHsps-like"/>
    <property type="match status" value="1"/>
</dbReference>
<sequence>MSNEIVMTDKELEKFSPATDIVETENGFYMYMDLPGVGKKDLDIDVEENVMIVKGKAATSVIEGEKYLLQEFGEGEYVRRFTVADIVDSKNIKANLKNGVLELFLPKIPEAKPRKIEVSYS</sequence>
<dbReference type="AlphaFoldDB" id="A0A1G9BWR4"/>
<proteinExistence type="inferred from homology"/>
<keyword evidence="5" id="KW-1185">Reference proteome</keyword>
<dbReference type="Gene3D" id="2.60.40.790">
    <property type="match status" value="1"/>
</dbReference>
<dbReference type="PANTHER" id="PTHR11527">
    <property type="entry name" value="HEAT-SHOCK PROTEIN 20 FAMILY MEMBER"/>
    <property type="match status" value="1"/>
</dbReference>
<comment type="similarity">
    <text evidence="1 2">Belongs to the small heat shock protein (HSP20) family.</text>
</comment>
<accession>A0A1G9BWR4</accession>
<dbReference type="RefSeq" id="WP_244512173.1">
    <property type="nucleotide sequence ID" value="NZ_FNGA01000001.1"/>
</dbReference>
<evidence type="ECO:0000259" key="3">
    <source>
        <dbReference type="PROSITE" id="PS01031"/>
    </source>
</evidence>
<name>A0A1G9BWR4_9BACT</name>
<dbReference type="Pfam" id="PF00011">
    <property type="entry name" value="HSP20"/>
    <property type="match status" value="1"/>
</dbReference>
<evidence type="ECO:0000256" key="2">
    <source>
        <dbReference type="RuleBase" id="RU003616"/>
    </source>
</evidence>
<dbReference type="EMBL" id="FNGA01000001">
    <property type="protein sequence ID" value="SDK43830.1"/>
    <property type="molecule type" value="Genomic_DNA"/>
</dbReference>
<evidence type="ECO:0000313" key="4">
    <source>
        <dbReference type="EMBL" id="SDK43830.1"/>
    </source>
</evidence>
<organism evidence="4 5">
    <name type="scientific">Maridesulfovibrio ferrireducens</name>
    <dbReference type="NCBI Taxonomy" id="246191"/>
    <lineage>
        <taxon>Bacteria</taxon>
        <taxon>Pseudomonadati</taxon>
        <taxon>Thermodesulfobacteriota</taxon>
        <taxon>Desulfovibrionia</taxon>
        <taxon>Desulfovibrionales</taxon>
        <taxon>Desulfovibrionaceae</taxon>
        <taxon>Maridesulfovibrio</taxon>
    </lineage>
</organism>
<reference evidence="5" key="1">
    <citation type="submission" date="2016-10" db="EMBL/GenBank/DDBJ databases">
        <authorList>
            <person name="Varghese N."/>
            <person name="Submissions S."/>
        </authorList>
    </citation>
    <scope>NUCLEOTIDE SEQUENCE [LARGE SCALE GENOMIC DNA]</scope>
    <source>
        <strain evidence="5">DSM 16995</strain>
    </source>
</reference>
<dbReference type="InterPro" id="IPR002068">
    <property type="entry name" value="A-crystallin/Hsp20_dom"/>
</dbReference>
<evidence type="ECO:0000313" key="5">
    <source>
        <dbReference type="Proteomes" id="UP000199053"/>
    </source>
</evidence>
<feature type="domain" description="SHSP" evidence="3">
    <location>
        <begin position="10"/>
        <end position="121"/>
    </location>
</feature>
<dbReference type="SUPFAM" id="SSF49764">
    <property type="entry name" value="HSP20-like chaperones"/>
    <property type="match status" value="1"/>
</dbReference>
<dbReference type="PROSITE" id="PS01031">
    <property type="entry name" value="SHSP"/>
    <property type="match status" value="1"/>
</dbReference>
<dbReference type="Proteomes" id="UP000199053">
    <property type="component" value="Unassembled WGS sequence"/>
</dbReference>
<dbReference type="InterPro" id="IPR031107">
    <property type="entry name" value="Small_HSP"/>
</dbReference>
<gene>
    <name evidence="4" type="ORF">SAMN05660337_0449</name>
</gene>
<evidence type="ECO:0000256" key="1">
    <source>
        <dbReference type="PROSITE-ProRule" id="PRU00285"/>
    </source>
</evidence>